<feature type="binding site" evidence="9">
    <location>
        <position position="116"/>
    </location>
    <ligand>
        <name>L-histidine</name>
        <dbReference type="ChEBI" id="CHEBI:57595"/>
    </ligand>
</feature>
<evidence type="ECO:0000313" key="12">
    <source>
        <dbReference type="Proteomes" id="UP000593591"/>
    </source>
</evidence>
<dbReference type="InterPro" id="IPR036621">
    <property type="entry name" value="Anticodon-bd_dom_sf"/>
</dbReference>
<dbReference type="InterPro" id="IPR004154">
    <property type="entry name" value="Anticodon-bd"/>
</dbReference>
<keyword evidence="6 8" id="KW-0030">Aminoacyl-tRNA synthetase</keyword>
<evidence type="ECO:0000256" key="3">
    <source>
        <dbReference type="ARBA" id="ARBA00022598"/>
    </source>
</evidence>
<dbReference type="InterPro" id="IPR006195">
    <property type="entry name" value="aa-tRNA-synth_II"/>
</dbReference>
<feature type="binding site" evidence="9">
    <location>
        <position position="134"/>
    </location>
    <ligand>
        <name>L-histidine</name>
        <dbReference type="ChEBI" id="CHEBI:57595"/>
    </ligand>
</feature>
<dbReference type="NCBIfam" id="TIGR00442">
    <property type="entry name" value="hisS"/>
    <property type="match status" value="1"/>
</dbReference>
<dbReference type="EC" id="6.1.1.21" evidence="8"/>
<evidence type="ECO:0000256" key="7">
    <source>
        <dbReference type="ARBA" id="ARBA00047639"/>
    </source>
</evidence>
<keyword evidence="8" id="KW-0067">ATP-binding</keyword>
<dbReference type="EMBL" id="CP031517">
    <property type="protein sequence ID" value="QOS39732.1"/>
    <property type="molecule type" value="Genomic_DNA"/>
</dbReference>
<dbReference type="Gene3D" id="3.40.50.800">
    <property type="entry name" value="Anticodon-binding domain"/>
    <property type="match status" value="1"/>
</dbReference>
<keyword evidence="5 8" id="KW-0648">Protein biosynthesis</keyword>
<organism evidence="11 12">
    <name type="scientific">Treponema rectale</name>
    <dbReference type="NCBI Taxonomy" id="744512"/>
    <lineage>
        <taxon>Bacteria</taxon>
        <taxon>Pseudomonadati</taxon>
        <taxon>Spirochaetota</taxon>
        <taxon>Spirochaetia</taxon>
        <taxon>Spirochaetales</taxon>
        <taxon>Treponemataceae</taxon>
        <taxon>Treponema</taxon>
    </lineage>
</organism>
<evidence type="ECO:0000313" key="11">
    <source>
        <dbReference type="EMBL" id="QOS39732.1"/>
    </source>
</evidence>
<evidence type="ECO:0000256" key="9">
    <source>
        <dbReference type="PIRSR" id="PIRSR001549-1"/>
    </source>
</evidence>
<comment type="catalytic activity">
    <reaction evidence="7 8">
        <text>tRNA(His) + L-histidine + ATP = L-histidyl-tRNA(His) + AMP + diphosphate + H(+)</text>
        <dbReference type="Rhea" id="RHEA:17313"/>
        <dbReference type="Rhea" id="RHEA-COMP:9665"/>
        <dbReference type="Rhea" id="RHEA-COMP:9689"/>
        <dbReference type="ChEBI" id="CHEBI:15378"/>
        <dbReference type="ChEBI" id="CHEBI:30616"/>
        <dbReference type="ChEBI" id="CHEBI:33019"/>
        <dbReference type="ChEBI" id="CHEBI:57595"/>
        <dbReference type="ChEBI" id="CHEBI:78442"/>
        <dbReference type="ChEBI" id="CHEBI:78527"/>
        <dbReference type="ChEBI" id="CHEBI:456215"/>
        <dbReference type="EC" id="6.1.1.21"/>
    </reaction>
</comment>
<evidence type="ECO:0000256" key="6">
    <source>
        <dbReference type="ARBA" id="ARBA00023146"/>
    </source>
</evidence>
<dbReference type="Gene3D" id="3.30.930.10">
    <property type="entry name" value="Bira Bifunctional Protein, Domain 2"/>
    <property type="match status" value="1"/>
</dbReference>
<evidence type="ECO:0000256" key="5">
    <source>
        <dbReference type="ARBA" id="ARBA00022917"/>
    </source>
</evidence>
<dbReference type="Proteomes" id="UP000593591">
    <property type="component" value="Chromosome"/>
</dbReference>
<feature type="binding site" evidence="9">
    <location>
        <position position="130"/>
    </location>
    <ligand>
        <name>L-histidine</name>
        <dbReference type="ChEBI" id="CHEBI:57595"/>
    </ligand>
</feature>
<sequence>MAIQQIKKPRGTIDYYGEDMKVFAGIREILLAEADKYGTEFVELPMFEENGLFHRTVGESSDIVTKETFDLAKRGDKDYTLRPEFTASVSRAVIENKIYTAPDMPIRLSYFGPVFRYERPQTGRLRQFNQFGVEFLDSKVDLSTTLDAFLLSLRSAEKLLGHKVKAKINFLGSFESREKYKVELKKFFEPKIEHMCEDCKRRLETNPLRILDCKVPEDQEIAKGSPRVTDFLNDEDQKEFSDIKKALDALDIEYVVDSELVRGLDYYTGLVWELYDTLNDSLGAIGGGGKYASLMASIGGPDFEGIGFSLGVERLMIALTEERKSEIKKEKPLDVFIIDFKREGKANYFADKLRQSGLNVSIASFNRALGGALKMADRKGAKKVLIVDSDDTFKIKDMASRNQIEVKEEEVLSSLGE</sequence>
<comment type="subunit">
    <text evidence="2 8">Homodimer.</text>
</comment>
<reference evidence="11 12" key="1">
    <citation type="submission" date="2018-08" db="EMBL/GenBank/DDBJ databases">
        <title>The first complete genome of Treponema rectale (CHPAT), a commensal spirochete of the bovine rectum.</title>
        <authorList>
            <person name="Staton G.J."/>
            <person name="Clegg S.R."/>
            <person name="Carter S.D."/>
            <person name="Radford A.D."/>
            <person name="Darby A."/>
            <person name="Hall N."/>
            <person name="Birtles R.J."/>
            <person name="Evans N.J."/>
        </authorList>
    </citation>
    <scope>NUCLEOTIDE SEQUENCE [LARGE SCALE GENOMIC DNA]</scope>
    <source>
        <strain evidence="11 12">CHPA</strain>
    </source>
</reference>
<keyword evidence="4 8" id="KW-0547">Nucleotide-binding</keyword>
<dbReference type="KEGG" id="trc:DYE49_04335"/>
<comment type="subcellular location">
    <subcellularLocation>
        <location evidence="8">Cytoplasm</location>
    </subcellularLocation>
</comment>
<dbReference type="PANTHER" id="PTHR43707:SF1">
    <property type="entry name" value="HISTIDINE--TRNA LIGASE, MITOCHONDRIAL-RELATED"/>
    <property type="match status" value="1"/>
</dbReference>
<dbReference type="HAMAP" id="MF_00127">
    <property type="entry name" value="His_tRNA_synth"/>
    <property type="match status" value="1"/>
</dbReference>
<feature type="binding site" evidence="9">
    <location>
        <begin position="84"/>
        <end position="86"/>
    </location>
    <ligand>
        <name>L-histidine</name>
        <dbReference type="ChEBI" id="CHEBI:57595"/>
    </ligand>
</feature>
<dbReference type="PIRSF" id="PIRSF001549">
    <property type="entry name" value="His-tRNA_synth"/>
    <property type="match status" value="1"/>
</dbReference>
<gene>
    <name evidence="8" type="primary">hisS</name>
    <name evidence="11" type="ORF">DYE49_04335</name>
</gene>
<dbReference type="AlphaFoldDB" id="A0A7M1XNL3"/>
<dbReference type="InterPro" id="IPR041715">
    <property type="entry name" value="HisRS-like_core"/>
</dbReference>
<dbReference type="InterPro" id="IPR004516">
    <property type="entry name" value="HisRS/HisZ"/>
</dbReference>
<keyword evidence="8" id="KW-0963">Cytoplasm</keyword>
<dbReference type="GO" id="GO:0005737">
    <property type="term" value="C:cytoplasm"/>
    <property type="evidence" value="ECO:0007669"/>
    <property type="project" value="UniProtKB-SubCell"/>
</dbReference>
<comment type="similarity">
    <text evidence="1 8">Belongs to the class-II aminoacyl-tRNA synthetase family.</text>
</comment>
<dbReference type="GO" id="GO:0004821">
    <property type="term" value="F:histidine-tRNA ligase activity"/>
    <property type="evidence" value="ECO:0007669"/>
    <property type="project" value="UniProtKB-UniRule"/>
</dbReference>
<proteinExistence type="inferred from homology"/>
<dbReference type="Pfam" id="PF03129">
    <property type="entry name" value="HGTP_anticodon"/>
    <property type="match status" value="1"/>
</dbReference>
<protein>
    <recommendedName>
        <fullName evidence="8">Histidine--tRNA ligase</fullName>
        <ecNumber evidence="8">6.1.1.21</ecNumber>
    </recommendedName>
    <alternativeName>
        <fullName evidence="8">Histidyl-tRNA synthetase</fullName>
        <shortName evidence="8">HisRS</shortName>
    </alternativeName>
</protein>
<dbReference type="PROSITE" id="PS50862">
    <property type="entry name" value="AA_TRNA_LIGASE_II"/>
    <property type="match status" value="1"/>
</dbReference>
<dbReference type="SUPFAM" id="SSF55681">
    <property type="entry name" value="Class II aaRS and biotin synthetases"/>
    <property type="match status" value="1"/>
</dbReference>
<dbReference type="SUPFAM" id="SSF52954">
    <property type="entry name" value="Class II aaRS ABD-related"/>
    <property type="match status" value="1"/>
</dbReference>
<dbReference type="InterPro" id="IPR015807">
    <property type="entry name" value="His-tRNA-ligase"/>
</dbReference>
<dbReference type="CDD" id="cd00773">
    <property type="entry name" value="HisRS-like_core"/>
    <property type="match status" value="1"/>
</dbReference>
<accession>A0A7M1XNL3</accession>
<evidence type="ECO:0000256" key="4">
    <source>
        <dbReference type="ARBA" id="ARBA00022741"/>
    </source>
</evidence>
<dbReference type="Pfam" id="PF13393">
    <property type="entry name" value="tRNA-synt_His"/>
    <property type="match status" value="1"/>
</dbReference>
<dbReference type="GO" id="GO:0005524">
    <property type="term" value="F:ATP binding"/>
    <property type="evidence" value="ECO:0007669"/>
    <property type="project" value="UniProtKB-UniRule"/>
</dbReference>
<dbReference type="GO" id="GO:0006427">
    <property type="term" value="P:histidyl-tRNA aminoacylation"/>
    <property type="evidence" value="ECO:0007669"/>
    <property type="project" value="UniProtKB-UniRule"/>
</dbReference>
<evidence type="ECO:0000256" key="8">
    <source>
        <dbReference type="HAMAP-Rule" id="MF_00127"/>
    </source>
</evidence>
<name>A0A7M1XNL3_9SPIR</name>
<evidence type="ECO:0000256" key="1">
    <source>
        <dbReference type="ARBA" id="ARBA00008226"/>
    </source>
</evidence>
<feature type="domain" description="Aminoacyl-transfer RNA synthetases class-II family profile" evidence="10">
    <location>
        <begin position="21"/>
        <end position="332"/>
    </location>
</feature>
<feature type="binding site" evidence="9">
    <location>
        <position position="262"/>
    </location>
    <ligand>
        <name>L-histidine</name>
        <dbReference type="ChEBI" id="CHEBI:57595"/>
    </ligand>
</feature>
<evidence type="ECO:0000259" key="10">
    <source>
        <dbReference type="PROSITE" id="PS50862"/>
    </source>
</evidence>
<feature type="binding site" evidence="9">
    <location>
        <begin position="266"/>
        <end position="267"/>
    </location>
    <ligand>
        <name>L-histidine</name>
        <dbReference type="ChEBI" id="CHEBI:57595"/>
    </ligand>
</feature>
<evidence type="ECO:0000256" key="2">
    <source>
        <dbReference type="ARBA" id="ARBA00011738"/>
    </source>
</evidence>
<dbReference type="PANTHER" id="PTHR43707">
    <property type="entry name" value="HISTIDYL-TRNA SYNTHETASE"/>
    <property type="match status" value="1"/>
</dbReference>
<dbReference type="InterPro" id="IPR045864">
    <property type="entry name" value="aa-tRNA-synth_II/BPL/LPL"/>
</dbReference>
<keyword evidence="3 8" id="KW-0436">Ligase</keyword>